<reference evidence="3 4" key="1">
    <citation type="submission" date="2020-07" db="EMBL/GenBank/DDBJ databases">
        <title>Description of Kordia aestuariivivens sp. nov., isolated from a tidal flat.</title>
        <authorList>
            <person name="Park S."/>
            <person name="Yoon J.-H."/>
        </authorList>
    </citation>
    <scope>NUCLEOTIDE SEQUENCE [LARGE SCALE GENOMIC DNA]</scope>
    <source>
        <strain evidence="3 4">YSTF-M3</strain>
    </source>
</reference>
<dbReference type="RefSeq" id="WP_187561960.1">
    <property type="nucleotide sequence ID" value="NZ_JACGWS010000005.1"/>
</dbReference>
<feature type="domain" description="PKD" evidence="2">
    <location>
        <begin position="397"/>
        <end position="445"/>
    </location>
</feature>
<dbReference type="Gene3D" id="2.60.40.10">
    <property type="entry name" value="Immunoglobulins"/>
    <property type="match status" value="1"/>
</dbReference>
<proteinExistence type="predicted"/>
<dbReference type="SMART" id="SM00089">
    <property type="entry name" value="PKD"/>
    <property type="match status" value="2"/>
</dbReference>
<dbReference type="InterPro" id="IPR035986">
    <property type="entry name" value="PKD_dom_sf"/>
</dbReference>
<evidence type="ECO:0000313" key="4">
    <source>
        <dbReference type="Proteomes" id="UP000619238"/>
    </source>
</evidence>
<evidence type="ECO:0000259" key="2">
    <source>
        <dbReference type="PROSITE" id="PS50093"/>
    </source>
</evidence>
<dbReference type="NCBIfam" id="TIGR04131">
    <property type="entry name" value="Bac_Flav_CTERM"/>
    <property type="match status" value="1"/>
</dbReference>
<dbReference type="Proteomes" id="UP000619238">
    <property type="component" value="Unassembled WGS sequence"/>
</dbReference>
<name>A0ABR7Q8N5_9FLAO</name>
<accession>A0ABR7Q8N5</accession>
<dbReference type="PROSITE" id="PS50093">
    <property type="entry name" value="PKD"/>
    <property type="match status" value="1"/>
</dbReference>
<organism evidence="3 4">
    <name type="scientific">Kordia aestuariivivens</name>
    <dbReference type="NCBI Taxonomy" id="2759037"/>
    <lineage>
        <taxon>Bacteria</taxon>
        <taxon>Pseudomonadati</taxon>
        <taxon>Bacteroidota</taxon>
        <taxon>Flavobacteriia</taxon>
        <taxon>Flavobacteriales</taxon>
        <taxon>Flavobacteriaceae</taxon>
        <taxon>Kordia</taxon>
    </lineage>
</organism>
<dbReference type="InterPro" id="IPR000601">
    <property type="entry name" value="PKD_dom"/>
</dbReference>
<comment type="caution">
    <text evidence="3">The sequence shown here is derived from an EMBL/GenBank/DDBJ whole genome shotgun (WGS) entry which is preliminary data.</text>
</comment>
<gene>
    <name evidence="3" type="ORF">H2O64_09520</name>
</gene>
<protein>
    <submittedName>
        <fullName evidence="3">T9SS type B sorting domain-containing protein</fullName>
    </submittedName>
</protein>
<dbReference type="Pfam" id="PF18911">
    <property type="entry name" value="PKD_4"/>
    <property type="match status" value="1"/>
</dbReference>
<feature type="chain" id="PRO_5046697237" evidence="1">
    <location>
        <begin position="21"/>
        <end position="971"/>
    </location>
</feature>
<keyword evidence="1" id="KW-0732">Signal</keyword>
<dbReference type="InterPro" id="IPR026341">
    <property type="entry name" value="T9SS_type_B"/>
</dbReference>
<dbReference type="InterPro" id="IPR022409">
    <property type="entry name" value="PKD/Chitinase_dom"/>
</dbReference>
<dbReference type="Pfam" id="PF13585">
    <property type="entry name" value="CHU_C"/>
    <property type="match status" value="1"/>
</dbReference>
<feature type="signal peptide" evidence="1">
    <location>
        <begin position="1"/>
        <end position="20"/>
    </location>
</feature>
<keyword evidence="4" id="KW-1185">Reference proteome</keyword>
<evidence type="ECO:0000256" key="1">
    <source>
        <dbReference type="SAM" id="SignalP"/>
    </source>
</evidence>
<dbReference type="SUPFAM" id="SSF49299">
    <property type="entry name" value="PKD domain"/>
    <property type="match status" value="1"/>
</dbReference>
<evidence type="ECO:0000313" key="3">
    <source>
        <dbReference type="EMBL" id="MBC8754908.1"/>
    </source>
</evidence>
<dbReference type="InterPro" id="IPR013783">
    <property type="entry name" value="Ig-like_fold"/>
</dbReference>
<dbReference type="CDD" id="cd00146">
    <property type="entry name" value="PKD"/>
    <property type="match status" value="2"/>
</dbReference>
<sequence>MKYKIILFACIVLSSTFCFSQGEANIWYFGENAGLDFNSGTPVAITDGQIDTLEGCATISDSSGQLLFYTDGITVWDVNHNIMPNGTGLQGNPSSSQSGIIVPFPNDTTRYYIFSVNHNASDGGLFYSVVDLTLNGGTGDIVAGQKNIELLRKSAEKIAAINDDGNGYWVIAYAGLTGNETTFNTYHAYRITDSGINTVSVTSSYPSCSSSDGRGYLKISPDSQKIVNCNQILNHVCMHRFENTSGIVSPEIEQLQTNGRPYCAEFSASSEKLYVSTGGVSNGSTSLFQFTLSAADVQASRVLIHSETQERGALQLATDGKIYYARPDRTFMGAINDPEADGVACNYVNQAVDLNGRMCKQGLPPFIQSFLNVGIQTTETCFGDATAFTVNANETLVSVLWDFGDSTTSTLENPTHTYASPGVYMISVTVNSPTQSITRTSTVTIYDLPIANSIADVIVCDDVSNDGSETLDLSTKDAEALLGQPIGSNFDVSYYETMDDAVNDTNVLPTNYTSSNNNQEIFVKVFNIDNPNCYAISSFRFIINLSPVPETIADISICDTFNDTQESVSLSQFTSQVLGAQNASDFDVYYYETMADADLDTNRLSANYTIQNATQTIFARKENSQNSTCFVVTDFTFILQTQYVANAVNDLIVCDDVSNDGTELFDLSVQDVFIANGQTGAFSIKYYTSQVDADADTNEISTNFSNDTNPQEIFVRIENDVEPTCFDTTSFFIEVKDVPNVDTSEMISYLCTNESVTISADGGFDEYLWSTGETTTSITVTEPGIYTVTVTTNYASSPAVSCSNTQTIRVIESDEAVITDVIIQDWTFNSNQVEIIAEGIGDYEYSIDGFNYQDSPIFMNLLAGNLTVYVRDKNGCGVVSQEVSLLFYPGFFTPNSDGFNDFWQIISSEYELDLRIYIFNRYGKLLKILKPESQGWDGTYNGKQMPSSDYWFLVERPSNGLSYKGHFTLKR</sequence>
<dbReference type="EMBL" id="JACGWS010000005">
    <property type="protein sequence ID" value="MBC8754908.1"/>
    <property type="molecule type" value="Genomic_DNA"/>
</dbReference>